<feature type="region of interest" description="Disordered" evidence="10">
    <location>
        <begin position="1"/>
        <end position="24"/>
    </location>
</feature>
<dbReference type="CDD" id="cd01367">
    <property type="entry name" value="KISc_KIF2_like"/>
    <property type="match status" value="1"/>
</dbReference>
<evidence type="ECO:0000256" key="3">
    <source>
        <dbReference type="ARBA" id="ARBA00022701"/>
    </source>
</evidence>
<feature type="compositionally biased region" description="Basic residues" evidence="10">
    <location>
        <begin position="1"/>
        <end position="10"/>
    </location>
</feature>
<feature type="domain" description="Kinesin motor" evidence="11">
    <location>
        <begin position="54"/>
        <end position="371"/>
    </location>
</feature>
<evidence type="ECO:0000256" key="9">
    <source>
        <dbReference type="RuleBase" id="RU000394"/>
    </source>
</evidence>
<name>A0AAZ1WXZ5_OREAU</name>
<evidence type="ECO:0000256" key="5">
    <source>
        <dbReference type="ARBA" id="ARBA00022840"/>
    </source>
</evidence>
<evidence type="ECO:0000256" key="7">
    <source>
        <dbReference type="ARBA" id="ARBA00023212"/>
    </source>
</evidence>
<protein>
    <recommendedName>
        <fullName evidence="9">Kinesin-like protein</fullName>
    </recommendedName>
</protein>
<dbReference type="PANTHER" id="PTHR47971">
    <property type="entry name" value="KINESIN-RELATED PROTEIN 6"/>
    <property type="match status" value="1"/>
</dbReference>
<reference evidence="12" key="2">
    <citation type="submission" date="2025-08" db="UniProtKB">
        <authorList>
            <consortium name="Ensembl"/>
        </authorList>
    </citation>
    <scope>IDENTIFICATION</scope>
</reference>
<evidence type="ECO:0000259" key="11">
    <source>
        <dbReference type="PROSITE" id="PS50067"/>
    </source>
</evidence>
<organism evidence="12 13">
    <name type="scientific">Oreochromis aureus</name>
    <name type="common">Israeli tilapia</name>
    <name type="synonym">Chromis aureus</name>
    <dbReference type="NCBI Taxonomy" id="47969"/>
    <lineage>
        <taxon>Eukaryota</taxon>
        <taxon>Metazoa</taxon>
        <taxon>Chordata</taxon>
        <taxon>Craniata</taxon>
        <taxon>Vertebrata</taxon>
        <taxon>Euteleostomi</taxon>
        <taxon>Actinopterygii</taxon>
        <taxon>Neopterygii</taxon>
        <taxon>Teleostei</taxon>
        <taxon>Neoteleostei</taxon>
        <taxon>Acanthomorphata</taxon>
        <taxon>Ovalentaria</taxon>
        <taxon>Cichlomorphae</taxon>
        <taxon>Cichliformes</taxon>
        <taxon>Cichlidae</taxon>
        <taxon>African cichlids</taxon>
        <taxon>Pseudocrenilabrinae</taxon>
        <taxon>Oreochromini</taxon>
        <taxon>Oreochromis</taxon>
    </lineage>
</organism>
<dbReference type="PROSITE" id="PS00411">
    <property type="entry name" value="KINESIN_MOTOR_1"/>
    <property type="match status" value="1"/>
</dbReference>
<dbReference type="GO" id="GO:0007018">
    <property type="term" value="P:microtubule-based movement"/>
    <property type="evidence" value="ECO:0007669"/>
    <property type="project" value="InterPro"/>
</dbReference>
<dbReference type="PROSITE" id="PS50067">
    <property type="entry name" value="KINESIN_MOTOR_2"/>
    <property type="match status" value="1"/>
</dbReference>
<evidence type="ECO:0000256" key="4">
    <source>
        <dbReference type="ARBA" id="ARBA00022741"/>
    </source>
</evidence>
<dbReference type="GO" id="GO:0003777">
    <property type="term" value="F:microtubule motor activity"/>
    <property type="evidence" value="ECO:0007669"/>
    <property type="project" value="InterPro"/>
</dbReference>
<keyword evidence="7" id="KW-0206">Cytoskeleton</keyword>
<evidence type="ECO:0000313" key="12">
    <source>
        <dbReference type="Ensembl" id="ENSOABP00000060309.1"/>
    </source>
</evidence>
<keyword evidence="6 8" id="KW-0505">Motor protein</keyword>
<dbReference type="GO" id="GO:0008017">
    <property type="term" value="F:microtubule binding"/>
    <property type="evidence" value="ECO:0007669"/>
    <property type="project" value="InterPro"/>
</dbReference>
<dbReference type="SMART" id="SM00129">
    <property type="entry name" value="KISc"/>
    <property type="match status" value="1"/>
</dbReference>
<sequence>GSNVSRRKSNCVKEVEKPQEKRERRRLQQQELREKRAQVDTTIPNYEIMYMIRDFRASLDYRPLTTADLCRLCCVSELSMKDLDVITIPSKDVVMVHEPKQKVDLTRYLENQTFHFDYAFDDSTTNEMVYRFTARPLVETIFERGMATCFAYGQTGSGKTHVSYNYRECRIIRQMSILSTSSSSCMLSYSKLYRLESLLPVFDLLNRKAKLRVLEDGKQQEVKCTEDVMKLIEVGNSCRTSGQTSANAHSSCSHAVFQIILRRKGKMHGKFSLIDLAGNERGADTSSADRQTRLEGAEINKSLLALKGCIRALGHNKPHTPFRASKLTQVLRDSFIGENSHTCMIATIAPGMTSCETTLNTLRYNICKILPKYVFYLVNACGGGVVCSAAAGEADAPERHPQSRLAALKSVLSAVVVGGVCRAVSCGYSRLYAYSNRV</sequence>
<dbReference type="InterPro" id="IPR001752">
    <property type="entry name" value="Kinesin_motor_dom"/>
</dbReference>
<reference evidence="13" key="1">
    <citation type="submission" date="2020-03" db="EMBL/GenBank/DDBJ databases">
        <title>Evolution of repeat sequences and sex chromosomes of tilapia species revealed by chromosome-level genomes.</title>
        <authorList>
            <person name="Xu L."/>
            <person name="Tao W."/>
            <person name="Wang D."/>
            <person name="Zhou Q."/>
        </authorList>
    </citation>
    <scope>NUCLEOTIDE SEQUENCE [LARGE SCALE GENOMIC DNA]</scope>
    <source>
        <strain evidence="13">Israel</strain>
    </source>
</reference>
<dbReference type="InterPro" id="IPR036961">
    <property type="entry name" value="Kinesin_motor_dom_sf"/>
</dbReference>
<comment type="subcellular location">
    <subcellularLocation>
        <location evidence="1">Cytoplasm</location>
        <location evidence="1">Cytoskeleton</location>
    </subcellularLocation>
</comment>
<dbReference type="InterPro" id="IPR027640">
    <property type="entry name" value="Kinesin-like_fam"/>
</dbReference>
<dbReference type="InterPro" id="IPR027417">
    <property type="entry name" value="P-loop_NTPase"/>
</dbReference>
<keyword evidence="3 9" id="KW-0493">Microtubule</keyword>
<evidence type="ECO:0000256" key="2">
    <source>
        <dbReference type="ARBA" id="ARBA00022490"/>
    </source>
</evidence>
<evidence type="ECO:0000256" key="8">
    <source>
        <dbReference type="PROSITE-ProRule" id="PRU00283"/>
    </source>
</evidence>
<keyword evidence="13" id="KW-1185">Reference proteome</keyword>
<feature type="binding site" evidence="8">
    <location>
        <begin position="153"/>
        <end position="160"/>
    </location>
    <ligand>
        <name>ATP</name>
        <dbReference type="ChEBI" id="CHEBI:30616"/>
    </ligand>
</feature>
<evidence type="ECO:0000256" key="10">
    <source>
        <dbReference type="SAM" id="MobiDB-lite"/>
    </source>
</evidence>
<dbReference type="Proteomes" id="UP000472276">
    <property type="component" value="Unassembled WGS sequence"/>
</dbReference>
<dbReference type="Pfam" id="PF00225">
    <property type="entry name" value="Kinesin"/>
    <property type="match status" value="1"/>
</dbReference>
<keyword evidence="5 8" id="KW-0067">ATP-binding</keyword>
<dbReference type="PRINTS" id="PR00380">
    <property type="entry name" value="KINESINHEAVY"/>
</dbReference>
<dbReference type="GO" id="GO:0005874">
    <property type="term" value="C:microtubule"/>
    <property type="evidence" value="ECO:0007669"/>
    <property type="project" value="UniProtKB-KW"/>
</dbReference>
<proteinExistence type="inferred from homology"/>
<feature type="compositionally biased region" description="Basic and acidic residues" evidence="10">
    <location>
        <begin position="11"/>
        <end position="24"/>
    </location>
</feature>
<dbReference type="GO" id="GO:0005524">
    <property type="term" value="F:ATP binding"/>
    <property type="evidence" value="ECO:0007669"/>
    <property type="project" value="UniProtKB-UniRule"/>
</dbReference>
<dbReference type="Gene3D" id="3.40.850.10">
    <property type="entry name" value="Kinesin motor domain"/>
    <property type="match status" value="1"/>
</dbReference>
<keyword evidence="4 8" id="KW-0547">Nucleotide-binding</keyword>
<evidence type="ECO:0000313" key="13">
    <source>
        <dbReference type="Proteomes" id="UP000472276"/>
    </source>
</evidence>
<dbReference type="GO" id="GO:0007019">
    <property type="term" value="P:microtubule depolymerization"/>
    <property type="evidence" value="ECO:0007669"/>
    <property type="project" value="TreeGrafter"/>
</dbReference>
<comment type="similarity">
    <text evidence="8 9">Belongs to the TRAFAC class myosin-kinesin ATPase superfamily. Kinesin family.</text>
</comment>
<evidence type="ECO:0000256" key="6">
    <source>
        <dbReference type="ARBA" id="ARBA00023175"/>
    </source>
</evidence>
<dbReference type="AlphaFoldDB" id="A0AAZ1WXZ5"/>
<dbReference type="PANTHER" id="PTHR47971:SF8">
    <property type="entry name" value="KINESIN-LIKE PROTEIN"/>
    <property type="match status" value="1"/>
</dbReference>
<dbReference type="InterPro" id="IPR019821">
    <property type="entry name" value="Kinesin_motor_CS"/>
</dbReference>
<keyword evidence="2" id="KW-0963">Cytoplasm</keyword>
<dbReference type="Ensembl" id="ENSOABT00000083067.1">
    <property type="protein sequence ID" value="ENSOABP00000060309.1"/>
    <property type="gene ID" value="ENSOABG00000039330.1"/>
</dbReference>
<evidence type="ECO:0000256" key="1">
    <source>
        <dbReference type="ARBA" id="ARBA00004245"/>
    </source>
</evidence>
<dbReference type="SUPFAM" id="SSF52540">
    <property type="entry name" value="P-loop containing nucleoside triphosphate hydrolases"/>
    <property type="match status" value="1"/>
</dbReference>
<accession>A0AAZ1WXZ5</accession>
<reference evidence="12" key="3">
    <citation type="submission" date="2025-09" db="UniProtKB">
        <authorList>
            <consortium name="Ensembl"/>
        </authorList>
    </citation>
    <scope>IDENTIFICATION</scope>
</reference>